<dbReference type="AlphaFoldDB" id="A0A3B0XRU3"/>
<proteinExistence type="predicted"/>
<reference evidence="1" key="1">
    <citation type="submission" date="2018-06" db="EMBL/GenBank/DDBJ databases">
        <authorList>
            <person name="Zhirakovskaya E."/>
        </authorList>
    </citation>
    <scope>NUCLEOTIDE SEQUENCE</scope>
</reference>
<organism evidence="1">
    <name type="scientific">hydrothermal vent metagenome</name>
    <dbReference type="NCBI Taxonomy" id="652676"/>
    <lineage>
        <taxon>unclassified sequences</taxon>
        <taxon>metagenomes</taxon>
        <taxon>ecological metagenomes</taxon>
    </lineage>
</organism>
<dbReference type="Pfam" id="PF07511">
    <property type="entry name" value="DUF1525"/>
    <property type="match status" value="1"/>
</dbReference>
<dbReference type="InterPro" id="IPR011090">
    <property type="entry name" value="Integr_conj_element_PFL4709"/>
</dbReference>
<sequence length="128" mass="14644">DGNNNSDTTIYFITSNNYTIRNAATANENGFHLKQLNLDAHRNLEKELSRDLPLDDVEKSQQIAEQRVANTPIETLQGIFKSIALTIQWDIRKVPAFVFNDGGLVIYGVTDVEEAIQRFNFWSTRSRR</sequence>
<protein>
    <recommendedName>
        <fullName evidence="2">TIGR03757 family integrating conjugative element protein</fullName>
    </recommendedName>
</protein>
<name>A0A3B0XRU3_9ZZZZ</name>
<evidence type="ECO:0008006" key="2">
    <source>
        <dbReference type="Google" id="ProtNLM"/>
    </source>
</evidence>
<gene>
    <name evidence="1" type="ORF">MNBD_GAMMA08-2086</name>
</gene>
<evidence type="ECO:0000313" key="1">
    <source>
        <dbReference type="EMBL" id="VAW67430.1"/>
    </source>
</evidence>
<dbReference type="EMBL" id="UOFH01000389">
    <property type="protein sequence ID" value="VAW67430.1"/>
    <property type="molecule type" value="Genomic_DNA"/>
</dbReference>
<accession>A0A3B0XRU3</accession>
<feature type="non-terminal residue" evidence="1">
    <location>
        <position position="1"/>
    </location>
</feature>